<evidence type="ECO:0000313" key="2">
    <source>
        <dbReference type="EMBL" id="AOZ70097.1"/>
    </source>
</evidence>
<dbReference type="KEGG" id="rhp:LPB142_12860"/>
<gene>
    <name evidence="2" type="ORF">LPB142_12860</name>
</gene>
<dbReference type="Proteomes" id="UP000176562">
    <property type="component" value="Chromosome"/>
</dbReference>
<reference evidence="2 3" key="1">
    <citation type="submission" date="2016-10" db="EMBL/GenBank/DDBJ databases">
        <title>Rhodobacter sp. LPB0142, isolated from sea water.</title>
        <authorList>
            <person name="Kim E."/>
            <person name="Yi H."/>
        </authorList>
    </citation>
    <scope>NUCLEOTIDE SEQUENCE [LARGE SCALE GENOMIC DNA]</scope>
    <source>
        <strain evidence="2 3">LPB0142</strain>
    </source>
</reference>
<feature type="transmembrane region" description="Helical" evidence="1">
    <location>
        <begin position="49"/>
        <end position="69"/>
    </location>
</feature>
<dbReference type="EMBL" id="CP017781">
    <property type="protein sequence ID" value="AOZ70097.1"/>
    <property type="molecule type" value="Genomic_DNA"/>
</dbReference>
<evidence type="ECO:0000313" key="3">
    <source>
        <dbReference type="Proteomes" id="UP000176562"/>
    </source>
</evidence>
<feature type="transmembrane region" description="Helical" evidence="1">
    <location>
        <begin position="24"/>
        <end position="43"/>
    </location>
</feature>
<evidence type="ECO:0000256" key="1">
    <source>
        <dbReference type="SAM" id="Phobius"/>
    </source>
</evidence>
<sequence>MAAADHHDIHENLVNYHKNQIKPIYMYLLAALILVVVGGMIATMGLGGLILAGVGATWVILAFLVLLTYGS</sequence>
<name>A0A1D9ME10_9RHOB</name>
<keyword evidence="1" id="KW-0812">Transmembrane</keyword>
<proteinExistence type="predicted"/>
<keyword evidence="3" id="KW-1185">Reference proteome</keyword>
<accession>A0A1D9ME10</accession>
<keyword evidence="1" id="KW-0472">Membrane</keyword>
<dbReference type="AlphaFoldDB" id="A0A1D9ME10"/>
<protein>
    <submittedName>
        <fullName evidence="2">Uncharacterized protein</fullName>
    </submittedName>
</protein>
<keyword evidence="1" id="KW-1133">Transmembrane helix</keyword>
<organism evidence="2 3">
    <name type="scientific">Rhodobacter xanthinilyticus</name>
    <dbReference type="NCBI Taxonomy" id="1850250"/>
    <lineage>
        <taxon>Bacteria</taxon>
        <taxon>Pseudomonadati</taxon>
        <taxon>Pseudomonadota</taxon>
        <taxon>Alphaproteobacteria</taxon>
        <taxon>Rhodobacterales</taxon>
        <taxon>Rhodobacter group</taxon>
        <taxon>Rhodobacter</taxon>
    </lineage>
</organism>
<dbReference type="RefSeq" id="WP_068764856.1">
    <property type="nucleotide sequence ID" value="NZ_CP017781.1"/>
</dbReference>
<dbReference type="STRING" id="1850250.LPB142_12860"/>